<evidence type="ECO:0000313" key="4">
    <source>
        <dbReference type="EMBL" id="ERE53005.1"/>
    </source>
</evidence>
<dbReference type="Pfam" id="PF00094">
    <property type="entry name" value="VWD"/>
    <property type="match status" value="2"/>
</dbReference>
<dbReference type="InterPro" id="IPR050780">
    <property type="entry name" value="Mucin_vWF_Thrombospondin_sf"/>
</dbReference>
<feature type="domain" description="VWFD" evidence="3">
    <location>
        <begin position="1"/>
        <end position="99"/>
    </location>
</feature>
<accession>A0A061HU12</accession>
<evidence type="ECO:0000259" key="3">
    <source>
        <dbReference type="PROSITE" id="PS51233"/>
    </source>
</evidence>
<dbReference type="InterPro" id="IPR002919">
    <property type="entry name" value="TIL_dom"/>
</dbReference>
<evidence type="ECO:0000256" key="2">
    <source>
        <dbReference type="ARBA" id="ARBA00023180"/>
    </source>
</evidence>
<dbReference type="PROSITE" id="PS51233">
    <property type="entry name" value="VWFD"/>
    <property type="match status" value="2"/>
</dbReference>
<dbReference type="FunFam" id="2.10.25.10:FF:000055">
    <property type="entry name" value="alpha-tectorin isoform X1"/>
    <property type="match status" value="1"/>
</dbReference>
<keyword evidence="2" id="KW-0325">Glycoprotein</keyword>
<dbReference type="Pfam" id="PF08742">
    <property type="entry name" value="C8"/>
    <property type="match status" value="1"/>
</dbReference>
<dbReference type="CDD" id="cd19941">
    <property type="entry name" value="TIL"/>
    <property type="match status" value="1"/>
</dbReference>
<organism evidence="4 5">
    <name type="scientific">Cricetulus griseus</name>
    <name type="common">Chinese hamster</name>
    <name type="synonym">Cricetulus barabensis griseus</name>
    <dbReference type="NCBI Taxonomy" id="10029"/>
    <lineage>
        <taxon>Eukaryota</taxon>
        <taxon>Metazoa</taxon>
        <taxon>Chordata</taxon>
        <taxon>Craniata</taxon>
        <taxon>Vertebrata</taxon>
        <taxon>Euteleostomi</taxon>
        <taxon>Mammalia</taxon>
        <taxon>Eutheria</taxon>
        <taxon>Euarchontoglires</taxon>
        <taxon>Glires</taxon>
        <taxon>Rodentia</taxon>
        <taxon>Myomorpha</taxon>
        <taxon>Muroidea</taxon>
        <taxon>Cricetidae</taxon>
        <taxon>Cricetinae</taxon>
        <taxon>Cricetulus</taxon>
    </lineage>
</organism>
<proteinExistence type="predicted"/>
<dbReference type="Gene3D" id="2.10.25.10">
    <property type="entry name" value="Laminin"/>
    <property type="match status" value="1"/>
</dbReference>
<dbReference type="Pfam" id="PF01826">
    <property type="entry name" value="TIL"/>
    <property type="match status" value="1"/>
</dbReference>
<dbReference type="AlphaFoldDB" id="A0A061HU12"/>
<reference evidence="5" key="1">
    <citation type="journal article" date="2013" name="Nat. Biotechnol.">
        <title>Chinese hamster genome sequenced from sorted chromosomes.</title>
        <authorList>
            <person name="Brinkrolf K."/>
            <person name="Rupp O."/>
            <person name="Laux H."/>
            <person name="Kollin F."/>
            <person name="Ernst W."/>
            <person name="Linke B."/>
            <person name="Kofler R."/>
            <person name="Romand S."/>
            <person name="Hesse F."/>
            <person name="Budach W.E."/>
            <person name="Galosy S."/>
            <person name="Muller D."/>
            <person name="Noll T."/>
            <person name="Wienberg J."/>
            <person name="Jostock T."/>
            <person name="Leonard M."/>
            <person name="Grillari J."/>
            <person name="Tauch A."/>
            <person name="Goesmann A."/>
            <person name="Helk B."/>
            <person name="Mott J.E."/>
            <person name="Puhler A."/>
            <person name="Borth N."/>
        </authorList>
    </citation>
    <scope>NUCLEOTIDE SEQUENCE [LARGE SCALE GENOMIC DNA]</scope>
    <source>
        <strain evidence="5">17A/GY</strain>
    </source>
</reference>
<dbReference type="EMBL" id="KE687745">
    <property type="protein sequence ID" value="ERE53005.1"/>
    <property type="molecule type" value="Genomic_DNA"/>
</dbReference>
<dbReference type="PANTHER" id="PTHR11339:SF374">
    <property type="entry name" value="ZONADHESIN"/>
    <property type="match status" value="1"/>
</dbReference>
<dbReference type="SUPFAM" id="SSF57567">
    <property type="entry name" value="Serine protease inhibitors"/>
    <property type="match status" value="1"/>
</dbReference>
<feature type="non-terminal residue" evidence="4">
    <location>
        <position position="1"/>
    </location>
</feature>
<feature type="non-terminal residue" evidence="4">
    <location>
        <position position="392"/>
    </location>
</feature>
<dbReference type="GO" id="GO:0031012">
    <property type="term" value="C:extracellular matrix"/>
    <property type="evidence" value="ECO:0007669"/>
    <property type="project" value="TreeGrafter"/>
</dbReference>
<sequence length="392" mass="42240">IDSQRSRLPASLSEGRLRVYQSGTRGVIELDFGLVVTYDWDGQLTLSLPKRFQNQVSGLCGNYNGDPADDFLTPDREQAPDALEFANSWKLDDGDYLCDDGCHNTCPSCTAGQTQHYKGDRLCGMLALSTGPFSACHELLDPKPFLEDCVFDLCVTGGERLSLCRSLSAYAQACVELGVSIGNWRSPTNCPLSCPANSCYDPCSPACPASCNSEALPTNCSGRPCVEGCVCLPGFVASGSDCVPVSSCGCVYQGRPLAPGQEVFADDLCRQRCTCDGASQKVICRDTPGCPSGERCRVLDGLLGCYPDNFASCQASGDPHYVTFDGRRFDFMGTCTYLLVGSCGQDATLPEFKVLVENEHRGSQTVSYTRAVRVVAHGVEVAVRREYPGRVM</sequence>
<dbReference type="GO" id="GO:0005615">
    <property type="term" value="C:extracellular space"/>
    <property type="evidence" value="ECO:0007669"/>
    <property type="project" value="TreeGrafter"/>
</dbReference>
<name>A0A061HU12_CRIGR</name>
<protein>
    <submittedName>
        <fullName evidence="4">IgGFc-binding protein</fullName>
    </submittedName>
</protein>
<dbReference type="InterPro" id="IPR014853">
    <property type="entry name" value="VWF/SSPO/ZAN-like_Cys-rich_dom"/>
</dbReference>
<feature type="domain" description="VWFD" evidence="3">
    <location>
        <begin position="311"/>
        <end position="392"/>
    </location>
</feature>
<dbReference type="SMART" id="SM00832">
    <property type="entry name" value="C8"/>
    <property type="match status" value="1"/>
</dbReference>
<dbReference type="InterPro" id="IPR001846">
    <property type="entry name" value="VWF_type-D"/>
</dbReference>
<keyword evidence="1" id="KW-1015">Disulfide bond</keyword>
<evidence type="ECO:0000256" key="1">
    <source>
        <dbReference type="ARBA" id="ARBA00023157"/>
    </source>
</evidence>
<evidence type="ECO:0000313" key="5">
    <source>
        <dbReference type="Proteomes" id="UP000030759"/>
    </source>
</evidence>
<gene>
    <name evidence="4" type="ORF">H671_21255</name>
</gene>
<dbReference type="InterPro" id="IPR036084">
    <property type="entry name" value="Ser_inhib-like_sf"/>
</dbReference>
<dbReference type="Proteomes" id="UP000030759">
    <property type="component" value="Unassembled WGS sequence"/>
</dbReference>
<dbReference type="PANTHER" id="PTHR11339">
    <property type="entry name" value="EXTRACELLULAR MATRIX GLYCOPROTEIN RELATED"/>
    <property type="match status" value="1"/>
</dbReference>